<keyword evidence="2" id="KW-1185">Reference proteome</keyword>
<accession>A0A7J7KQT5</accession>
<evidence type="ECO:0000313" key="2">
    <source>
        <dbReference type="Proteomes" id="UP000593567"/>
    </source>
</evidence>
<organism evidence="1 2">
    <name type="scientific">Bugula neritina</name>
    <name type="common">Brown bryozoan</name>
    <name type="synonym">Sertularia neritina</name>
    <dbReference type="NCBI Taxonomy" id="10212"/>
    <lineage>
        <taxon>Eukaryota</taxon>
        <taxon>Metazoa</taxon>
        <taxon>Spiralia</taxon>
        <taxon>Lophotrochozoa</taxon>
        <taxon>Bryozoa</taxon>
        <taxon>Gymnolaemata</taxon>
        <taxon>Cheilostomatida</taxon>
        <taxon>Flustrina</taxon>
        <taxon>Buguloidea</taxon>
        <taxon>Bugulidae</taxon>
        <taxon>Bugula</taxon>
    </lineage>
</organism>
<gene>
    <name evidence="1" type="ORF">EB796_001144</name>
</gene>
<comment type="caution">
    <text evidence="1">The sequence shown here is derived from an EMBL/GenBank/DDBJ whole genome shotgun (WGS) entry which is preliminary data.</text>
</comment>
<reference evidence="1" key="1">
    <citation type="submission" date="2020-06" db="EMBL/GenBank/DDBJ databases">
        <title>Draft genome of Bugula neritina, a colonial animal packing powerful symbionts and potential medicines.</title>
        <authorList>
            <person name="Rayko M."/>
        </authorList>
    </citation>
    <scope>NUCLEOTIDE SEQUENCE [LARGE SCALE GENOMIC DNA]</scope>
    <source>
        <strain evidence="1">Kwan_BN1</strain>
    </source>
</reference>
<name>A0A7J7KQT5_BUGNE</name>
<protein>
    <submittedName>
        <fullName evidence="1">Uncharacterized protein</fullName>
    </submittedName>
</protein>
<dbReference type="EMBL" id="VXIV02000133">
    <property type="protein sequence ID" value="KAF6040550.1"/>
    <property type="molecule type" value="Genomic_DNA"/>
</dbReference>
<sequence>MLQCVMYWHFTIDMLRLTARTIGLKNLAGTDSAAGKLSPQILASHYLGFECPQSSSVSKRNFNSSLSL</sequence>
<evidence type="ECO:0000313" key="1">
    <source>
        <dbReference type="EMBL" id="KAF6040550.1"/>
    </source>
</evidence>
<proteinExistence type="predicted"/>
<dbReference type="AlphaFoldDB" id="A0A7J7KQT5"/>
<dbReference type="Proteomes" id="UP000593567">
    <property type="component" value="Unassembled WGS sequence"/>
</dbReference>